<dbReference type="AlphaFoldDB" id="A0A0F9KB58"/>
<gene>
    <name evidence="1" type="ORF">LCGC14_1352500</name>
</gene>
<organism evidence="1">
    <name type="scientific">marine sediment metagenome</name>
    <dbReference type="NCBI Taxonomy" id="412755"/>
    <lineage>
        <taxon>unclassified sequences</taxon>
        <taxon>metagenomes</taxon>
        <taxon>ecological metagenomes</taxon>
    </lineage>
</organism>
<protein>
    <submittedName>
        <fullName evidence="1">Uncharacterized protein</fullName>
    </submittedName>
</protein>
<comment type="caution">
    <text evidence="1">The sequence shown here is derived from an EMBL/GenBank/DDBJ whole genome shotgun (WGS) entry which is preliminary data.</text>
</comment>
<reference evidence="1" key="1">
    <citation type="journal article" date="2015" name="Nature">
        <title>Complex archaea that bridge the gap between prokaryotes and eukaryotes.</title>
        <authorList>
            <person name="Spang A."/>
            <person name="Saw J.H."/>
            <person name="Jorgensen S.L."/>
            <person name="Zaremba-Niedzwiedzka K."/>
            <person name="Martijn J."/>
            <person name="Lind A.E."/>
            <person name="van Eijk R."/>
            <person name="Schleper C."/>
            <person name="Guy L."/>
            <person name="Ettema T.J."/>
        </authorList>
    </citation>
    <scope>NUCLEOTIDE SEQUENCE</scope>
</reference>
<sequence>MRYQPKNPIFDAFMRRESIEVFGLTRKPAGYLWSTWWRQYFHATVAPKLGVYTNGTRLPVTAHSRNEYVEVGDELYNWTLMPSGHGSKHRVHIECPCGRLIPAGRVHQHRCK</sequence>
<name>A0A0F9KB58_9ZZZZ</name>
<evidence type="ECO:0000313" key="1">
    <source>
        <dbReference type="EMBL" id="KKM79178.1"/>
    </source>
</evidence>
<proteinExistence type="predicted"/>
<accession>A0A0F9KB58</accession>
<dbReference type="EMBL" id="LAZR01008371">
    <property type="protein sequence ID" value="KKM79178.1"/>
    <property type="molecule type" value="Genomic_DNA"/>
</dbReference>